<feature type="domain" description="Fe/B12 periplasmic-binding" evidence="7">
    <location>
        <begin position="81"/>
        <end position="356"/>
    </location>
</feature>
<dbReference type="GeneID" id="82879579"/>
<dbReference type="NCBIfam" id="NF008200">
    <property type="entry name" value="PRK10957.1"/>
    <property type="match status" value="1"/>
</dbReference>
<dbReference type="GO" id="GO:0030288">
    <property type="term" value="C:outer membrane-bounded periplasmic space"/>
    <property type="evidence" value="ECO:0007669"/>
    <property type="project" value="TreeGrafter"/>
</dbReference>
<dbReference type="KEGG" id="cfc:CFLV_02435"/>
<dbReference type="Gene3D" id="3.40.50.1980">
    <property type="entry name" value="Nitrogenase molybdenum iron protein domain"/>
    <property type="match status" value="2"/>
</dbReference>
<dbReference type="Proteomes" id="UP000185479">
    <property type="component" value="Chromosome"/>
</dbReference>
<dbReference type="PROSITE" id="PS50983">
    <property type="entry name" value="FE_B12_PBP"/>
    <property type="match status" value="1"/>
</dbReference>
<evidence type="ECO:0000313" key="10">
    <source>
        <dbReference type="Proteomes" id="UP000185479"/>
    </source>
</evidence>
<keyword evidence="4 6" id="KW-0732">Signal</keyword>
<dbReference type="SUPFAM" id="SSF53807">
    <property type="entry name" value="Helical backbone' metal receptor"/>
    <property type="match status" value="1"/>
</dbReference>
<evidence type="ECO:0000256" key="5">
    <source>
        <dbReference type="SAM" id="MobiDB-lite"/>
    </source>
</evidence>
<reference evidence="8 10" key="1">
    <citation type="submission" date="2014-08" db="EMBL/GenBank/DDBJ databases">
        <title>Complete genome sequence of Corynebacterium flavescens OJ8(T)(=DSM 20296(T)), isolated from cheese.</title>
        <authorList>
            <person name="Ruckert C."/>
            <person name="Albersmeier A."/>
            <person name="Winkler A."/>
            <person name="Kalinowski J."/>
        </authorList>
    </citation>
    <scope>NUCLEOTIDE SEQUENCE [LARGE SCALE GENOMIC DNA]</scope>
    <source>
        <strain evidence="8 10">OJ8</strain>
    </source>
</reference>
<dbReference type="InterPro" id="IPR051313">
    <property type="entry name" value="Bact_iron-sidero_bind"/>
</dbReference>
<dbReference type="STRING" id="28028.CFLV_02435"/>
<protein>
    <submittedName>
        <fullName evidence="9">Ferrienterobactin-binding periplasmic protein</fullName>
    </submittedName>
</protein>
<feature type="region of interest" description="Disordered" evidence="5">
    <location>
        <begin position="27"/>
        <end position="57"/>
    </location>
</feature>
<evidence type="ECO:0000256" key="1">
    <source>
        <dbReference type="ARBA" id="ARBA00004196"/>
    </source>
</evidence>
<evidence type="ECO:0000256" key="2">
    <source>
        <dbReference type="ARBA" id="ARBA00008814"/>
    </source>
</evidence>
<feature type="compositionally biased region" description="Low complexity" evidence="5">
    <location>
        <begin position="34"/>
        <end position="54"/>
    </location>
</feature>
<dbReference type="PROSITE" id="PS51257">
    <property type="entry name" value="PROKAR_LIPOPROTEIN"/>
    <property type="match status" value="1"/>
</dbReference>
<dbReference type="AlphaFoldDB" id="A0A1L7CK23"/>
<reference evidence="9 11" key="2">
    <citation type="submission" date="2019-06" db="EMBL/GenBank/DDBJ databases">
        <title>Whole genome shotgun sequence of Corynebacterium flavescens NBRC 14136.</title>
        <authorList>
            <person name="Hosoyama A."/>
            <person name="Uohara A."/>
            <person name="Ohji S."/>
            <person name="Ichikawa N."/>
        </authorList>
    </citation>
    <scope>NUCLEOTIDE SEQUENCE [LARGE SCALE GENOMIC DNA]</scope>
    <source>
        <strain evidence="9 11">NBRC 14136</strain>
    </source>
</reference>
<proteinExistence type="inferred from homology"/>
<evidence type="ECO:0000313" key="11">
    <source>
        <dbReference type="Proteomes" id="UP000315353"/>
    </source>
</evidence>
<dbReference type="OrthoDB" id="9793175at2"/>
<keyword evidence="3" id="KW-0813">Transport</keyword>
<sequence length="356" mass="37521">MTIPLKFRTFALTAAVVTAAWSATACGSSESTNSAGTDSTASSEASDAQATSQEGQWPRTVTTLNGAGEESEVTLEKAPTNIASTSVTLTGNLLALDAPVTSTGVQSKGNAIADDKGFFKQWAPEAEDAGLEVSYEGQPDVEAILAQNPDLVVMSSSGQDSATSVYDQLADVVPVIVVDYSNKQWSEVLEELGTAIGHEKQADEAIASYHDRISAVTKSITAPAQPVNIVSLGQGGNTLNVWTKESAQGSLFHDLGWEIAVPDAQYGGGNPQFDGRSDVVSVAAENFGPALTGKTIFALNADGKDSPTEFLKTQEQLKDNPAISTDSVHDLQPYAFRIDYYSAMKVLDDVEALFKN</sequence>
<dbReference type="PANTHER" id="PTHR30532:SF24">
    <property type="entry name" value="FERRIC ENTEROBACTIN-BINDING PERIPLASMIC PROTEIN FEPB"/>
    <property type="match status" value="1"/>
</dbReference>
<feature type="signal peptide" evidence="6">
    <location>
        <begin position="1"/>
        <end position="25"/>
    </location>
</feature>
<evidence type="ECO:0000313" key="8">
    <source>
        <dbReference type="EMBL" id="APT86159.1"/>
    </source>
</evidence>
<comment type="similarity">
    <text evidence="2">Belongs to the bacterial solute-binding protein 8 family.</text>
</comment>
<gene>
    <name evidence="9" type="primary">fepB</name>
    <name evidence="9" type="ORF">CFL01nite_07870</name>
    <name evidence="8" type="ORF">CFLV_02435</name>
</gene>
<evidence type="ECO:0000256" key="4">
    <source>
        <dbReference type="ARBA" id="ARBA00022729"/>
    </source>
</evidence>
<evidence type="ECO:0000256" key="3">
    <source>
        <dbReference type="ARBA" id="ARBA00022448"/>
    </source>
</evidence>
<evidence type="ECO:0000313" key="9">
    <source>
        <dbReference type="EMBL" id="GEB97292.1"/>
    </source>
</evidence>
<dbReference type="PANTHER" id="PTHR30532">
    <property type="entry name" value="IRON III DICITRATE-BINDING PERIPLASMIC PROTEIN"/>
    <property type="match status" value="1"/>
</dbReference>
<dbReference type="GO" id="GO:1901678">
    <property type="term" value="P:iron coordination entity transport"/>
    <property type="evidence" value="ECO:0007669"/>
    <property type="project" value="UniProtKB-ARBA"/>
</dbReference>
<organism evidence="8 10">
    <name type="scientific">Corynebacterium flavescens</name>
    <dbReference type="NCBI Taxonomy" id="28028"/>
    <lineage>
        <taxon>Bacteria</taxon>
        <taxon>Bacillati</taxon>
        <taxon>Actinomycetota</taxon>
        <taxon>Actinomycetes</taxon>
        <taxon>Mycobacteriales</taxon>
        <taxon>Corynebacteriaceae</taxon>
        <taxon>Corynebacterium</taxon>
    </lineage>
</organism>
<name>A0A1L7CK23_CORFL</name>
<dbReference type="EMBL" id="CP009246">
    <property type="protein sequence ID" value="APT86159.1"/>
    <property type="molecule type" value="Genomic_DNA"/>
</dbReference>
<comment type="subcellular location">
    <subcellularLocation>
        <location evidence="1">Cell envelope</location>
    </subcellularLocation>
</comment>
<keyword evidence="10" id="KW-1185">Reference proteome</keyword>
<accession>A0A1L7CK23</accession>
<evidence type="ECO:0000259" key="7">
    <source>
        <dbReference type="PROSITE" id="PS50983"/>
    </source>
</evidence>
<evidence type="ECO:0000256" key="6">
    <source>
        <dbReference type="SAM" id="SignalP"/>
    </source>
</evidence>
<dbReference type="Proteomes" id="UP000315353">
    <property type="component" value="Unassembled WGS sequence"/>
</dbReference>
<dbReference type="RefSeq" id="WP_075729155.1">
    <property type="nucleotide sequence ID" value="NZ_BJNB01000008.1"/>
</dbReference>
<dbReference type="Pfam" id="PF01497">
    <property type="entry name" value="Peripla_BP_2"/>
    <property type="match status" value="1"/>
</dbReference>
<dbReference type="EMBL" id="BJNB01000008">
    <property type="protein sequence ID" value="GEB97292.1"/>
    <property type="molecule type" value="Genomic_DNA"/>
</dbReference>
<dbReference type="InterPro" id="IPR002491">
    <property type="entry name" value="ABC_transptr_periplasmic_BD"/>
</dbReference>
<feature type="chain" id="PRO_5044060975" evidence="6">
    <location>
        <begin position="26"/>
        <end position="356"/>
    </location>
</feature>